<gene>
    <name evidence="1" type="ORF">QFC24_002493</name>
</gene>
<organism evidence="1 2">
    <name type="scientific">Naganishia onofrii</name>
    <dbReference type="NCBI Taxonomy" id="1851511"/>
    <lineage>
        <taxon>Eukaryota</taxon>
        <taxon>Fungi</taxon>
        <taxon>Dikarya</taxon>
        <taxon>Basidiomycota</taxon>
        <taxon>Agaricomycotina</taxon>
        <taxon>Tremellomycetes</taxon>
        <taxon>Filobasidiales</taxon>
        <taxon>Filobasidiaceae</taxon>
        <taxon>Naganishia</taxon>
    </lineage>
</organism>
<protein>
    <submittedName>
        <fullName evidence="1">Uncharacterized protein</fullName>
    </submittedName>
</protein>
<proteinExistence type="predicted"/>
<reference evidence="1" key="1">
    <citation type="submission" date="2023-04" db="EMBL/GenBank/DDBJ databases">
        <title>Draft Genome sequencing of Naganishia species isolated from polar environments using Oxford Nanopore Technology.</title>
        <authorList>
            <person name="Leo P."/>
            <person name="Venkateswaran K."/>
        </authorList>
    </citation>
    <scope>NUCLEOTIDE SEQUENCE</scope>
    <source>
        <strain evidence="1">DBVPG 5303</strain>
    </source>
</reference>
<evidence type="ECO:0000313" key="1">
    <source>
        <dbReference type="EMBL" id="KAJ9125709.1"/>
    </source>
</evidence>
<sequence length="199" mass="21614">MEEHTTTLYNGISLAGYLVFGFIFGHLGNAAGPRRRWWLLTSHLAQLVLLALVLAFTWTRTFASSKTQWPLLLLLAMSSGIQVAQARTSGIQELPTAMLSSPMVDLVVDPHLWKLSLSDASVQPRNRRAMHVAAMCSGAFAGAFLHKASGAEASILVACVVKLVITLALVFVKGEAREVPRDEEKAQGGSDRSDRGMLR</sequence>
<dbReference type="Proteomes" id="UP001234202">
    <property type="component" value="Unassembled WGS sequence"/>
</dbReference>
<name>A0ACC2XNQ5_9TREE</name>
<keyword evidence="2" id="KW-1185">Reference proteome</keyword>
<accession>A0ACC2XNQ5</accession>
<comment type="caution">
    <text evidence="1">The sequence shown here is derived from an EMBL/GenBank/DDBJ whole genome shotgun (WGS) entry which is preliminary data.</text>
</comment>
<dbReference type="EMBL" id="JASBWV010000007">
    <property type="protein sequence ID" value="KAJ9125709.1"/>
    <property type="molecule type" value="Genomic_DNA"/>
</dbReference>
<evidence type="ECO:0000313" key="2">
    <source>
        <dbReference type="Proteomes" id="UP001234202"/>
    </source>
</evidence>